<dbReference type="PROSITE" id="PS50110">
    <property type="entry name" value="RESPONSE_REGULATORY"/>
    <property type="match status" value="1"/>
</dbReference>
<dbReference type="Proteomes" id="UP000218899">
    <property type="component" value="Chromosome"/>
</dbReference>
<sequence length="295" mass="33613">MRERPITVLLVEDSPTDALLLREALSEERAVQFRTAHVERLADALRSLQEQQYDLILLDLGLPDSQGLDTFARVHEQAPQVPIVVLTGLDDDQLALRAVQAGAQDFLTKGRFDRYWLVRNIRYALERHQMYLEVHALSLTDGLTGLYNRRGFITLAEQQLKVARHTERGVILVYADLDRLKYINDTFGHQEGDRALVHAAELLERTFRASDILARIGGDEFAALAVRGSTEGIEAIPVRLQKAVSDFNVQHTLPYELSISLGSMYFDPKTTTSIEEMMRRADQAMYEQKRRKRGH</sequence>
<dbReference type="SUPFAM" id="SSF55073">
    <property type="entry name" value="Nucleotide cyclase"/>
    <property type="match status" value="1"/>
</dbReference>
<dbReference type="FunFam" id="3.30.70.270:FF:000001">
    <property type="entry name" value="Diguanylate cyclase domain protein"/>
    <property type="match status" value="1"/>
</dbReference>
<dbReference type="GO" id="GO:0005886">
    <property type="term" value="C:plasma membrane"/>
    <property type="evidence" value="ECO:0007669"/>
    <property type="project" value="TreeGrafter"/>
</dbReference>
<evidence type="ECO:0000313" key="8">
    <source>
        <dbReference type="Proteomes" id="UP000218899"/>
    </source>
</evidence>
<dbReference type="EMBL" id="AP014936">
    <property type="protein sequence ID" value="BAU47173.1"/>
    <property type="molecule type" value="Genomic_DNA"/>
</dbReference>
<comment type="catalytic activity">
    <reaction evidence="3">
        <text>2 GTP = 3',3'-c-di-GMP + 2 diphosphate</text>
        <dbReference type="Rhea" id="RHEA:24898"/>
        <dbReference type="ChEBI" id="CHEBI:33019"/>
        <dbReference type="ChEBI" id="CHEBI:37565"/>
        <dbReference type="ChEBI" id="CHEBI:58805"/>
        <dbReference type="EC" id="2.7.7.65"/>
    </reaction>
</comment>
<name>A0A1B4V1B9_9GAMM</name>
<feature type="domain" description="GGDEF" evidence="6">
    <location>
        <begin position="168"/>
        <end position="295"/>
    </location>
</feature>
<dbReference type="Pfam" id="PF00990">
    <property type="entry name" value="GGDEF"/>
    <property type="match status" value="1"/>
</dbReference>
<dbReference type="InterPro" id="IPR011006">
    <property type="entry name" value="CheY-like_superfamily"/>
</dbReference>
<feature type="modified residue" description="4-aspartylphosphate" evidence="4">
    <location>
        <position position="59"/>
    </location>
</feature>
<dbReference type="Pfam" id="PF00072">
    <property type="entry name" value="Response_reg"/>
    <property type="match status" value="1"/>
</dbReference>
<organism evidence="7 8">
    <name type="scientific">Sulfurifustis variabilis</name>
    <dbReference type="NCBI Taxonomy" id="1675686"/>
    <lineage>
        <taxon>Bacteria</taxon>
        <taxon>Pseudomonadati</taxon>
        <taxon>Pseudomonadota</taxon>
        <taxon>Gammaproteobacteria</taxon>
        <taxon>Acidiferrobacterales</taxon>
        <taxon>Acidiferrobacteraceae</taxon>
        <taxon>Sulfurifustis</taxon>
    </lineage>
</organism>
<comment type="cofactor">
    <cofactor evidence="1">
        <name>Mg(2+)</name>
        <dbReference type="ChEBI" id="CHEBI:18420"/>
    </cofactor>
</comment>
<evidence type="ECO:0000256" key="3">
    <source>
        <dbReference type="ARBA" id="ARBA00034247"/>
    </source>
</evidence>
<dbReference type="InterPro" id="IPR029787">
    <property type="entry name" value="Nucleotide_cyclase"/>
</dbReference>
<protein>
    <recommendedName>
        <fullName evidence="2">diguanylate cyclase</fullName>
        <ecNumber evidence="2">2.7.7.65</ecNumber>
    </recommendedName>
</protein>
<dbReference type="PANTHER" id="PTHR45138">
    <property type="entry name" value="REGULATORY COMPONENTS OF SENSORY TRANSDUCTION SYSTEM"/>
    <property type="match status" value="1"/>
</dbReference>
<dbReference type="Gene3D" id="3.30.70.270">
    <property type="match status" value="1"/>
</dbReference>
<keyword evidence="8" id="KW-1185">Reference proteome</keyword>
<evidence type="ECO:0000259" key="5">
    <source>
        <dbReference type="PROSITE" id="PS50110"/>
    </source>
</evidence>
<keyword evidence="4" id="KW-0597">Phosphoprotein</keyword>
<evidence type="ECO:0000256" key="4">
    <source>
        <dbReference type="PROSITE-ProRule" id="PRU00169"/>
    </source>
</evidence>
<dbReference type="GO" id="GO:0043709">
    <property type="term" value="P:cell adhesion involved in single-species biofilm formation"/>
    <property type="evidence" value="ECO:0007669"/>
    <property type="project" value="TreeGrafter"/>
</dbReference>
<dbReference type="RefSeq" id="WP_096458553.1">
    <property type="nucleotide sequence ID" value="NZ_AP014936.1"/>
</dbReference>
<dbReference type="PROSITE" id="PS50887">
    <property type="entry name" value="GGDEF"/>
    <property type="match status" value="1"/>
</dbReference>
<dbReference type="NCBIfam" id="TIGR00254">
    <property type="entry name" value="GGDEF"/>
    <property type="match status" value="1"/>
</dbReference>
<dbReference type="Gene3D" id="3.40.50.2300">
    <property type="match status" value="1"/>
</dbReference>
<proteinExistence type="predicted"/>
<dbReference type="InterPro" id="IPR000160">
    <property type="entry name" value="GGDEF_dom"/>
</dbReference>
<dbReference type="EC" id="2.7.7.65" evidence="2"/>
<dbReference type="SUPFAM" id="SSF52172">
    <property type="entry name" value="CheY-like"/>
    <property type="match status" value="1"/>
</dbReference>
<dbReference type="GO" id="GO:0000160">
    <property type="term" value="P:phosphorelay signal transduction system"/>
    <property type="evidence" value="ECO:0007669"/>
    <property type="project" value="InterPro"/>
</dbReference>
<dbReference type="InterPro" id="IPR043128">
    <property type="entry name" value="Rev_trsase/Diguanyl_cyclase"/>
</dbReference>
<evidence type="ECO:0000256" key="1">
    <source>
        <dbReference type="ARBA" id="ARBA00001946"/>
    </source>
</evidence>
<evidence type="ECO:0000313" key="7">
    <source>
        <dbReference type="EMBL" id="BAU47173.1"/>
    </source>
</evidence>
<feature type="domain" description="Response regulatory" evidence="5">
    <location>
        <begin position="7"/>
        <end position="124"/>
    </location>
</feature>
<dbReference type="SMART" id="SM00267">
    <property type="entry name" value="GGDEF"/>
    <property type="match status" value="1"/>
</dbReference>
<dbReference type="SMART" id="SM00448">
    <property type="entry name" value="REC"/>
    <property type="match status" value="1"/>
</dbReference>
<gene>
    <name evidence="7" type="ORF">SVA_0594</name>
</gene>
<evidence type="ECO:0000259" key="6">
    <source>
        <dbReference type="PROSITE" id="PS50887"/>
    </source>
</evidence>
<dbReference type="InterPro" id="IPR050469">
    <property type="entry name" value="Diguanylate_Cyclase"/>
</dbReference>
<dbReference type="GO" id="GO:1902201">
    <property type="term" value="P:negative regulation of bacterial-type flagellum-dependent cell motility"/>
    <property type="evidence" value="ECO:0007669"/>
    <property type="project" value="TreeGrafter"/>
</dbReference>
<accession>A0A1B4V1B9</accession>
<dbReference type="KEGG" id="sva:SVA_0594"/>
<reference evidence="7 8" key="1">
    <citation type="submission" date="2015-08" db="EMBL/GenBank/DDBJ databases">
        <title>Complete genome sequence of Sulfurifustis variabilis.</title>
        <authorList>
            <person name="Miura A."/>
            <person name="Kojima H."/>
            <person name="Fukui M."/>
        </authorList>
    </citation>
    <scope>NUCLEOTIDE SEQUENCE [LARGE SCALE GENOMIC DNA]</scope>
    <source>
        <strain evidence="8">skN76</strain>
    </source>
</reference>
<evidence type="ECO:0000256" key="2">
    <source>
        <dbReference type="ARBA" id="ARBA00012528"/>
    </source>
</evidence>
<dbReference type="PANTHER" id="PTHR45138:SF9">
    <property type="entry name" value="DIGUANYLATE CYCLASE DGCM-RELATED"/>
    <property type="match status" value="1"/>
</dbReference>
<dbReference type="InterPro" id="IPR001789">
    <property type="entry name" value="Sig_transdc_resp-reg_receiver"/>
</dbReference>
<dbReference type="OrthoDB" id="766410at2"/>
<dbReference type="AlphaFoldDB" id="A0A1B4V1B9"/>
<dbReference type="GO" id="GO:0052621">
    <property type="term" value="F:diguanylate cyclase activity"/>
    <property type="evidence" value="ECO:0007669"/>
    <property type="project" value="UniProtKB-EC"/>
</dbReference>
<dbReference type="CDD" id="cd01949">
    <property type="entry name" value="GGDEF"/>
    <property type="match status" value="1"/>
</dbReference>